<dbReference type="Proteomes" id="UP000179807">
    <property type="component" value="Unassembled WGS sequence"/>
</dbReference>
<dbReference type="PROSITE" id="PS50012">
    <property type="entry name" value="RCC1_3"/>
    <property type="match status" value="1"/>
</dbReference>
<dbReference type="InterPro" id="IPR011009">
    <property type="entry name" value="Kinase-like_dom_sf"/>
</dbReference>
<feature type="domain" description="Protein kinase" evidence="3">
    <location>
        <begin position="424"/>
        <end position="659"/>
    </location>
</feature>
<dbReference type="SUPFAM" id="SSF50985">
    <property type="entry name" value="RCC1/BLIP-II"/>
    <property type="match status" value="1"/>
</dbReference>
<protein>
    <recommendedName>
        <fullName evidence="3">Protein kinase domain-containing protein</fullName>
    </recommendedName>
</protein>
<dbReference type="GO" id="GO:0004672">
    <property type="term" value="F:protein kinase activity"/>
    <property type="evidence" value="ECO:0007669"/>
    <property type="project" value="InterPro"/>
</dbReference>
<feature type="repeat" description="RCC1" evidence="2">
    <location>
        <begin position="218"/>
        <end position="267"/>
    </location>
</feature>
<dbReference type="SMART" id="SM00220">
    <property type="entry name" value="S_TKc"/>
    <property type="match status" value="1"/>
</dbReference>
<gene>
    <name evidence="4" type="ORF">TRFO_23592</name>
</gene>
<keyword evidence="5" id="KW-1185">Reference proteome</keyword>
<dbReference type="GeneID" id="94837947"/>
<organism evidence="4 5">
    <name type="scientific">Tritrichomonas foetus</name>
    <dbReference type="NCBI Taxonomy" id="1144522"/>
    <lineage>
        <taxon>Eukaryota</taxon>
        <taxon>Metamonada</taxon>
        <taxon>Parabasalia</taxon>
        <taxon>Tritrichomonadida</taxon>
        <taxon>Tritrichomonadidae</taxon>
        <taxon>Tritrichomonas</taxon>
    </lineage>
</organism>
<dbReference type="AlphaFoldDB" id="A0A1J4KEM9"/>
<dbReference type="InterPro" id="IPR009091">
    <property type="entry name" value="RCC1/BLIP-II"/>
</dbReference>
<evidence type="ECO:0000256" key="1">
    <source>
        <dbReference type="ARBA" id="ARBA00022737"/>
    </source>
</evidence>
<dbReference type="Pfam" id="PF13540">
    <property type="entry name" value="RCC1_2"/>
    <property type="match status" value="1"/>
</dbReference>
<dbReference type="SUPFAM" id="SSF56112">
    <property type="entry name" value="Protein kinase-like (PK-like)"/>
    <property type="match status" value="1"/>
</dbReference>
<dbReference type="VEuPathDB" id="TrichDB:TRFO_23592"/>
<evidence type="ECO:0000313" key="4">
    <source>
        <dbReference type="EMBL" id="OHT08054.1"/>
    </source>
</evidence>
<name>A0A1J4KEM9_9EUKA</name>
<dbReference type="Gene3D" id="2.130.10.30">
    <property type="entry name" value="Regulator of chromosome condensation 1/beta-lactamase-inhibitor protein II"/>
    <property type="match status" value="1"/>
</dbReference>
<accession>A0A1J4KEM9</accession>
<dbReference type="OrthoDB" id="1923909at2759"/>
<dbReference type="PANTHER" id="PTHR22870">
    <property type="entry name" value="REGULATOR OF CHROMOSOME CONDENSATION"/>
    <property type="match status" value="1"/>
</dbReference>
<evidence type="ECO:0000259" key="3">
    <source>
        <dbReference type="SMART" id="SM00220"/>
    </source>
</evidence>
<sequence length="663" mass="76342">MLVTNVSENFQLMGKYAGRNELQLDIPQQMISIGGNHAIYIDEKYHAYIIGDDVISSKTTRHQTWVKLNLPTNDCYQYVYCGNEYYLLITTACELIYCHRNCESDEPYQVELSETPIKVTGSYVRPAILDSKGDLHLFSSKDPYQTPELVHLPERIVTVADGVQFTIVATIKGETYARGVLCDYPDMKQFSLVNSLSKYKIVKLHAMHSHCLALSDKGIAFSAGWNLFGQLGVGNSIDNKNFQKVMINTKIKDIRSGYLHSVFLDYDNNIYVCGSNYYGQLLLPDNIEGNNKILTPLCVDKYIGRVTSIDVGSTSTILHLTEEMLTTESNNNTSSNNINHTSFASSKKIPHYDSDSIFIDSKEKQIEKTVEKNEISDKSNGYSRIMKLQEENKSLKSIVIRLIRYHISNEAHNLCHNQPNFIQYQDLKAYTTIKRLRYYSSNIILNVKIAKKEDKKYFITKYDRNLEINKFSNNPYILGVYGISQKTNDQETKCSKYCIITEISGKSLYQIMENGKRNKDEIACMEKNIVYALFALILYNQFPHFIHIDNIRFLDKYYPQFVNLYENIEPHHASNEIKEFIAPEIFDYNEYDPCKSIIYSFGVILAFIETGKIIRRNCITNEQLIPKVKNDPEMENLIKSCLSHDPDSRPTIDKLLELIDNRK</sequence>
<dbReference type="RefSeq" id="XP_068361190.1">
    <property type="nucleotide sequence ID" value="XM_068503243.1"/>
</dbReference>
<dbReference type="GO" id="GO:0005524">
    <property type="term" value="F:ATP binding"/>
    <property type="evidence" value="ECO:0007669"/>
    <property type="project" value="InterPro"/>
</dbReference>
<dbReference type="InterPro" id="IPR000719">
    <property type="entry name" value="Prot_kinase_dom"/>
</dbReference>
<proteinExistence type="predicted"/>
<comment type="caution">
    <text evidence="4">The sequence shown here is derived from an EMBL/GenBank/DDBJ whole genome shotgun (WGS) entry which is preliminary data.</text>
</comment>
<dbReference type="PANTHER" id="PTHR22870:SF466">
    <property type="entry name" value="ANKYRIN REPEAT-CONTAINING PROTEIN"/>
    <property type="match status" value="1"/>
</dbReference>
<dbReference type="EMBL" id="MLAK01000679">
    <property type="protein sequence ID" value="OHT08054.1"/>
    <property type="molecule type" value="Genomic_DNA"/>
</dbReference>
<keyword evidence="1" id="KW-0677">Repeat</keyword>
<reference evidence="4" key="1">
    <citation type="submission" date="2016-10" db="EMBL/GenBank/DDBJ databases">
        <authorList>
            <person name="Benchimol M."/>
            <person name="Almeida L.G."/>
            <person name="Vasconcelos A.T."/>
            <person name="Perreira-Neves A."/>
            <person name="Rosa I.A."/>
            <person name="Tasca T."/>
            <person name="Bogo M.R."/>
            <person name="de Souza W."/>
        </authorList>
    </citation>
    <scope>NUCLEOTIDE SEQUENCE [LARGE SCALE GENOMIC DNA]</scope>
    <source>
        <strain evidence="4">K</strain>
    </source>
</reference>
<dbReference type="Gene3D" id="1.10.510.10">
    <property type="entry name" value="Transferase(Phosphotransferase) domain 1"/>
    <property type="match status" value="1"/>
</dbReference>
<evidence type="ECO:0000256" key="2">
    <source>
        <dbReference type="PROSITE-ProRule" id="PRU00235"/>
    </source>
</evidence>
<evidence type="ECO:0000313" key="5">
    <source>
        <dbReference type="Proteomes" id="UP000179807"/>
    </source>
</evidence>
<dbReference type="InterPro" id="IPR051210">
    <property type="entry name" value="Ub_ligase/GEF_domain"/>
</dbReference>
<dbReference type="InterPro" id="IPR000408">
    <property type="entry name" value="Reg_chr_condens"/>
</dbReference>